<name>A0A0R1HS36_9LACO</name>
<dbReference type="AlphaFoldDB" id="A0A0R1HS36"/>
<dbReference type="GO" id="GO:0005524">
    <property type="term" value="F:ATP binding"/>
    <property type="evidence" value="ECO:0007669"/>
    <property type="project" value="UniProtKB-KW"/>
</dbReference>
<evidence type="ECO:0000256" key="3">
    <source>
        <dbReference type="ARBA" id="ARBA00022475"/>
    </source>
</evidence>
<evidence type="ECO:0000256" key="6">
    <source>
        <dbReference type="ARBA" id="ARBA00023136"/>
    </source>
</evidence>
<dbReference type="EMBL" id="AZCX01000010">
    <property type="protein sequence ID" value="KRK47283.1"/>
    <property type="molecule type" value="Genomic_DNA"/>
</dbReference>
<keyword evidence="6" id="KW-0472">Membrane</keyword>
<dbReference type="GO" id="GO:0016887">
    <property type="term" value="F:ATP hydrolysis activity"/>
    <property type="evidence" value="ECO:0007669"/>
    <property type="project" value="InterPro"/>
</dbReference>
<keyword evidence="3" id="KW-1003">Cell membrane</keyword>
<dbReference type="InterPro" id="IPR027417">
    <property type="entry name" value="P-loop_NTPase"/>
</dbReference>
<keyword evidence="5 8" id="KW-0067">ATP-binding</keyword>
<proteinExistence type="predicted"/>
<evidence type="ECO:0000256" key="5">
    <source>
        <dbReference type="ARBA" id="ARBA00022840"/>
    </source>
</evidence>
<keyword evidence="9" id="KW-1185">Reference proteome</keyword>
<accession>A0A0R1HS36</accession>
<dbReference type="InterPro" id="IPR050086">
    <property type="entry name" value="MetN_ABC_transporter-like"/>
</dbReference>
<dbReference type="STRING" id="1302272.FC96_GL000553"/>
<evidence type="ECO:0000256" key="1">
    <source>
        <dbReference type="ARBA" id="ARBA00004202"/>
    </source>
</evidence>
<dbReference type="OrthoDB" id="1679618at2"/>
<dbReference type="PROSITE" id="PS50893">
    <property type="entry name" value="ABC_TRANSPORTER_2"/>
    <property type="match status" value="1"/>
</dbReference>
<dbReference type="SUPFAM" id="SSF52540">
    <property type="entry name" value="P-loop containing nucleoside triphosphate hydrolases"/>
    <property type="match status" value="1"/>
</dbReference>
<protein>
    <submittedName>
        <fullName evidence="8">Phosphate ABC transporter ATP-binding protein</fullName>
    </submittedName>
</protein>
<organism evidence="8 9">
    <name type="scientific">Secundilactobacillus kimchicus JCM 15530</name>
    <dbReference type="NCBI Taxonomy" id="1302272"/>
    <lineage>
        <taxon>Bacteria</taxon>
        <taxon>Bacillati</taxon>
        <taxon>Bacillota</taxon>
        <taxon>Bacilli</taxon>
        <taxon>Lactobacillales</taxon>
        <taxon>Lactobacillaceae</taxon>
        <taxon>Secundilactobacillus</taxon>
    </lineage>
</organism>
<dbReference type="RefSeq" id="WP_056942965.1">
    <property type="nucleotide sequence ID" value="NZ_AZCX01000010.1"/>
</dbReference>
<keyword evidence="4" id="KW-0547">Nucleotide-binding</keyword>
<dbReference type="GO" id="GO:0015424">
    <property type="term" value="F:ABC-type amino acid transporter activity"/>
    <property type="evidence" value="ECO:0007669"/>
    <property type="project" value="InterPro"/>
</dbReference>
<sequence length="249" mass="27786">MIELKGLTKSFNRQLIFKDLNLRIESGEVIGLIGPSGAGKSTLLRCLNLLETPDSGSLTIDGLTYHAPKISNRQKIQFRRQSSMVFQQFNLFRQKNILGNVSEGLVTVKGLSRSEAQKVAVEQIQRVRLADHINKYPGQLSGGQKQRVGIARALSMGTNVLLLDEPTSALDTELVGDVLDTIKDVIRQDTNQTVIIISHELSFIKEVASRVLFFDQGQILEDGSPSDVFDHPQNDRVKQFLQRYQARAI</sequence>
<dbReference type="InterPro" id="IPR003593">
    <property type="entry name" value="AAA+_ATPase"/>
</dbReference>
<keyword evidence="2" id="KW-0813">Transport</keyword>
<comment type="caution">
    <text evidence="8">The sequence shown here is derived from an EMBL/GenBank/DDBJ whole genome shotgun (WGS) entry which is preliminary data.</text>
</comment>
<evidence type="ECO:0000256" key="4">
    <source>
        <dbReference type="ARBA" id="ARBA00022741"/>
    </source>
</evidence>
<gene>
    <name evidence="8" type="ORF">FC96_GL000553</name>
</gene>
<evidence type="ECO:0000313" key="8">
    <source>
        <dbReference type="EMBL" id="KRK47283.1"/>
    </source>
</evidence>
<reference evidence="8 9" key="1">
    <citation type="journal article" date="2015" name="Genome Announc.">
        <title>Expanding the biotechnology potential of lactobacilli through comparative genomics of 213 strains and associated genera.</title>
        <authorList>
            <person name="Sun Z."/>
            <person name="Harris H.M."/>
            <person name="McCann A."/>
            <person name="Guo C."/>
            <person name="Argimon S."/>
            <person name="Zhang W."/>
            <person name="Yang X."/>
            <person name="Jeffery I.B."/>
            <person name="Cooney J.C."/>
            <person name="Kagawa T.F."/>
            <person name="Liu W."/>
            <person name="Song Y."/>
            <person name="Salvetti E."/>
            <person name="Wrobel A."/>
            <person name="Rasinkangas P."/>
            <person name="Parkhill J."/>
            <person name="Rea M.C."/>
            <person name="O'Sullivan O."/>
            <person name="Ritari J."/>
            <person name="Douillard F.P."/>
            <person name="Paul Ross R."/>
            <person name="Yang R."/>
            <person name="Briner A.E."/>
            <person name="Felis G.E."/>
            <person name="de Vos W.M."/>
            <person name="Barrangou R."/>
            <person name="Klaenhammer T.R."/>
            <person name="Caufield P.W."/>
            <person name="Cui Y."/>
            <person name="Zhang H."/>
            <person name="O'Toole P.W."/>
        </authorList>
    </citation>
    <scope>NUCLEOTIDE SEQUENCE [LARGE SCALE GENOMIC DNA]</scope>
    <source>
        <strain evidence="8 9">JCM 15530</strain>
    </source>
</reference>
<evidence type="ECO:0000259" key="7">
    <source>
        <dbReference type="PROSITE" id="PS50893"/>
    </source>
</evidence>
<dbReference type="Gene3D" id="3.40.50.300">
    <property type="entry name" value="P-loop containing nucleotide triphosphate hydrolases"/>
    <property type="match status" value="1"/>
</dbReference>
<dbReference type="InterPro" id="IPR030679">
    <property type="entry name" value="ABC_ATPase_HisP-typ"/>
</dbReference>
<evidence type="ECO:0000256" key="2">
    <source>
        <dbReference type="ARBA" id="ARBA00022448"/>
    </source>
</evidence>
<dbReference type="InterPro" id="IPR017871">
    <property type="entry name" value="ABC_transporter-like_CS"/>
</dbReference>
<dbReference type="SMART" id="SM00382">
    <property type="entry name" value="AAA"/>
    <property type="match status" value="1"/>
</dbReference>
<dbReference type="GO" id="GO:0005886">
    <property type="term" value="C:plasma membrane"/>
    <property type="evidence" value="ECO:0007669"/>
    <property type="project" value="UniProtKB-SubCell"/>
</dbReference>
<dbReference type="PATRIC" id="fig|1302272.5.peg.551"/>
<dbReference type="Proteomes" id="UP000050911">
    <property type="component" value="Unassembled WGS sequence"/>
</dbReference>
<dbReference type="InterPro" id="IPR003439">
    <property type="entry name" value="ABC_transporter-like_ATP-bd"/>
</dbReference>
<dbReference type="PIRSF" id="PIRSF039085">
    <property type="entry name" value="ABC_ATPase_HisP"/>
    <property type="match status" value="1"/>
</dbReference>
<dbReference type="PANTHER" id="PTHR43166:SF35">
    <property type="entry name" value="L-CYSTINE IMPORT ATP-BINDING PROTEIN TCYN"/>
    <property type="match status" value="1"/>
</dbReference>
<feature type="domain" description="ABC transporter" evidence="7">
    <location>
        <begin position="2"/>
        <end position="241"/>
    </location>
</feature>
<dbReference type="PROSITE" id="PS00211">
    <property type="entry name" value="ABC_TRANSPORTER_1"/>
    <property type="match status" value="1"/>
</dbReference>
<dbReference type="PANTHER" id="PTHR43166">
    <property type="entry name" value="AMINO ACID IMPORT ATP-BINDING PROTEIN"/>
    <property type="match status" value="1"/>
</dbReference>
<comment type="subcellular location">
    <subcellularLocation>
        <location evidence="1">Cell membrane</location>
        <topology evidence="1">Peripheral membrane protein</topology>
    </subcellularLocation>
</comment>
<dbReference type="Pfam" id="PF00005">
    <property type="entry name" value="ABC_tran"/>
    <property type="match status" value="1"/>
</dbReference>
<evidence type="ECO:0000313" key="9">
    <source>
        <dbReference type="Proteomes" id="UP000050911"/>
    </source>
</evidence>